<dbReference type="EMBL" id="AEXO01000081">
    <property type="protein sequence ID" value="EGC85976.1"/>
    <property type="molecule type" value="Genomic_DNA"/>
</dbReference>
<dbReference type="Proteomes" id="UP000003155">
    <property type="component" value="Unassembled WGS sequence"/>
</dbReference>
<keyword evidence="2" id="KW-1185">Reference proteome</keyword>
<organism evidence="1 2">
    <name type="scientific">Prevotella denticola CRIS 18C-A</name>
    <dbReference type="NCBI Taxonomy" id="944557"/>
    <lineage>
        <taxon>Bacteria</taxon>
        <taxon>Pseudomonadati</taxon>
        <taxon>Bacteroidota</taxon>
        <taxon>Bacteroidia</taxon>
        <taxon>Bacteroidales</taxon>
        <taxon>Prevotellaceae</taxon>
        <taxon>Prevotella</taxon>
    </lineage>
</organism>
<sequence length="94" mass="10469">MFSVLFTCSRCDHDSLSCHSLKPENPKTCLTGQLNHVKQEDGSGLGQAGLFRAGCSIKTTNLPYLKILLTFASSVRKRHFNGRKQQKHHQTAVI</sequence>
<dbReference type="AlphaFoldDB" id="F0H862"/>
<accession>F0H862</accession>
<proteinExistence type="predicted"/>
<reference evidence="1 2" key="1">
    <citation type="submission" date="2011-02" db="EMBL/GenBank/DDBJ databases">
        <authorList>
            <person name="Durkin A.S."/>
            <person name="Madupu R."/>
            <person name="Torralba M."/>
            <person name="Gillis M."/>
            <person name="Methe B."/>
            <person name="Sutton G."/>
            <person name="Nelson K.E."/>
        </authorList>
    </citation>
    <scope>NUCLEOTIDE SEQUENCE [LARGE SCALE GENOMIC DNA]</scope>
    <source>
        <strain evidence="1 2">CRIS 18C-A</strain>
    </source>
</reference>
<evidence type="ECO:0000313" key="1">
    <source>
        <dbReference type="EMBL" id="EGC85976.1"/>
    </source>
</evidence>
<protein>
    <submittedName>
        <fullName evidence="1">Uncharacterized protein</fullName>
    </submittedName>
</protein>
<comment type="caution">
    <text evidence="1">The sequence shown here is derived from an EMBL/GenBank/DDBJ whole genome shotgun (WGS) entry which is preliminary data.</text>
</comment>
<name>F0H862_9BACT</name>
<gene>
    <name evidence="1" type="ORF">HMPREF9303_0730</name>
</gene>
<evidence type="ECO:0000313" key="2">
    <source>
        <dbReference type="Proteomes" id="UP000003155"/>
    </source>
</evidence>